<dbReference type="GO" id="GO:0000324">
    <property type="term" value="C:fungal-type vacuole"/>
    <property type="evidence" value="ECO:0007669"/>
    <property type="project" value="TreeGrafter"/>
</dbReference>
<feature type="region of interest" description="Disordered" evidence="5">
    <location>
        <begin position="301"/>
        <end position="321"/>
    </location>
</feature>
<feature type="transmembrane region" description="Helical" evidence="6">
    <location>
        <begin position="278"/>
        <end position="297"/>
    </location>
</feature>
<protein>
    <submittedName>
        <fullName evidence="7">RTA1 domain protein</fullName>
    </submittedName>
</protein>
<organism evidence="7 8">
    <name type="scientific">Purpureocillium lilacinum</name>
    <name type="common">Paecilomyces lilacinus</name>
    <dbReference type="NCBI Taxonomy" id="33203"/>
    <lineage>
        <taxon>Eukaryota</taxon>
        <taxon>Fungi</taxon>
        <taxon>Dikarya</taxon>
        <taxon>Ascomycota</taxon>
        <taxon>Pezizomycotina</taxon>
        <taxon>Sordariomycetes</taxon>
        <taxon>Hypocreomycetidae</taxon>
        <taxon>Hypocreales</taxon>
        <taxon>Ophiocordycipitaceae</taxon>
        <taxon>Purpureocillium</taxon>
    </lineage>
</organism>
<feature type="transmembrane region" description="Helical" evidence="6">
    <location>
        <begin position="92"/>
        <end position="119"/>
    </location>
</feature>
<dbReference type="InterPro" id="IPR007568">
    <property type="entry name" value="RTA1"/>
</dbReference>
<evidence type="ECO:0000256" key="4">
    <source>
        <dbReference type="ARBA" id="ARBA00023136"/>
    </source>
</evidence>
<feature type="compositionally biased region" description="Low complexity" evidence="5">
    <location>
        <begin position="310"/>
        <end position="321"/>
    </location>
</feature>
<feature type="transmembrane region" description="Helical" evidence="6">
    <location>
        <begin position="58"/>
        <end position="80"/>
    </location>
</feature>
<keyword evidence="4 6" id="KW-0472">Membrane</keyword>
<dbReference type="PANTHER" id="PTHR31465:SF9">
    <property type="entry name" value="SPHINGOID LONG-CHAIN BASE TRANSPORTER RSB1"/>
    <property type="match status" value="1"/>
</dbReference>
<feature type="region of interest" description="Disordered" evidence="5">
    <location>
        <begin position="335"/>
        <end position="409"/>
    </location>
</feature>
<accession>A0A2U3EN23</accession>
<name>A0A2U3EN23_PURLI</name>
<evidence type="ECO:0000313" key="8">
    <source>
        <dbReference type="Proteomes" id="UP000245956"/>
    </source>
</evidence>
<comment type="caution">
    <text evidence="7">The sequence shown here is derived from an EMBL/GenBank/DDBJ whole genome shotgun (WGS) entry which is preliminary data.</text>
</comment>
<keyword evidence="3 6" id="KW-1133">Transmembrane helix</keyword>
<evidence type="ECO:0000256" key="5">
    <source>
        <dbReference type="SAM" id="MobiDB-lite"/>
    </source>
</evidence>
<dbReference type="Pfam" id="PF04479">
    <property type="entry name" value="RTA1"/>
    <property type="match status" value="1"/>
</dbReference>
<evidence type="ECO:0000313" key="7">
    <source>
        <dbReference type="EMBL" id="PWI75911.1"/>
    </source>
</evidence>
<reference evidence="7 8" key="1">
    <citation type="journal article" date="2016" name="Front. Microbiol.">
        <title>Genome and transcriptome sequences reveal the specific parasitism of the nematophagous Purpureocillium lilacinum 36-1.</title>
        <authorList>
            <person name="Xie J."/>
            <person name="Li S."/>
            <person name="Mo C."/>
            <person name="Xiao X."/>
            <person name="Peng D."/>
            <person name="Wang G."/>
            <person name="Xiao Y."/>
        </authorList>
    </citation>
    <scope>NUCLEOTIDE SEQUENCE [LARGE SCALE GENOMIC DNA]</scope>
    <source>
        <strain evidence="7 8">36-1</strain>
    </source>
</reference>
<feature type="transmembrane region" description="Helical" evidence="6">
    <location>
        <begin position="167"/>
        <end position="190"/>
    </location>
</feature>
<feature type="transmembrane region" description="Helical" evidence="6">
    <location>
        <begin position="131"/>
        <end position="155"/>
    </location>
</feature>
<dbReference type="AlphaFoldDB" id="A0A2U3EN23"/>
<feature type="transmembrane region" description="Helical" evidence="6">
    <location>
        <begin position="34"/>
        <end position="52"/>
    </location>
</feature>
<dbReference type="Proteomes" id="UP000245956">
    <property type="component" value="Unassembled WGS sequence"/>
</dbReference>
<keyword evidence="2 6" id="KW-0812">Transmembrane</keyword>
<dbReference type="PANTHER" id="PTHR31465">
    <property type="entry name" value="PROTEIN RTA1-RELATED"/>
    <property type="match status" value="1"/>
</dbReference>
<dbReference type="EMBL" id="LCWV01000002">
    <property type="protein sequence ID" value="PWI75911.1"/>
    <property type="molecule type" value="Genomic_DNA"/>
</dbReference>
<sequence length="409" mass="44099">MPQPVAIIMAGDCGISCPVDGGYFSYSPSIAGNAILLALFSLLLPVTLYMGYLFRTPFFSAVLATGLAFDVVGFAGRVLLHGDRASQTYFTLSMLGTVLGPTFTAAAIFVVLPHVLAVYGDHLSPCRPSFVEAGLCSLTCAALVIELVGVLFVVYSFRDVPRSESAGIVAGGLAVQSAALFGASVLYFWFTLKLNSGRRVPDESHVSVYLSNRFGRFLRGMTLTGSLDTTTELTVRPGLETATALLLVYSVYRVIEMAGGVDGDLFQSEKAFMVMNGAIPLAVCILLSVFHPGIAYGSSWDQTSPRRAKQPIQLPLQQQPLTHRTHYAYEPNIRHQFPARSRRPNRALDPPQAGSGSAGLPATPRPSHKPPSPRAPSPKSTIATSRRHSGRSERKSHVQPDLVDSDMLW</sequence>
<evidence type="ECO:0000256" key="1">
    <source>
        <dbReference type="ARBA" id="ARBA00004141"/>
    </source>
</evidence>
<comment type="subcellular location">
    <subcellularLocation>
        <location evidence="1">Membrane</location>
        <topology evidence="1">Multi-pass membrane protein</topology>
    </subcellularLocation>
</comment>
<proteinExistence type="predicted"/>
<gene>
    <name evidence="7" type="ORF">PCL_06569</name>
</gene>
<dbReference type="GO" id="GO:0005886">
    <property type="term" value="C:plasma membrane"/>
    <property type="evidence" value="ECO:0007669"/>
    <property type="project" value="TreeGrafter"/>
</dbReference>
<evidence type="ECO:0000256" key="3">
    <source>
        <dbReference type="ARBA" id="ARBA00022989"/>
    </source>
</evidence>
<evidence type="ECO:0000256" key="2">
    <source>
        <dbReference type="ARBA" id="ARBA00022692"/>
    </source>
</evidence>
<evidence type="ECO:0000256" key="6">
    <source>
        <dbReference type="SAM" id="Phobius"/>
    </source>
</evidence>